<reference evidence="1 2" key="1">
    <citation type="submission" date="2022-06" db="EMBL/GenBank/DDBJ databases">
        <authorList>
            <person name="Xuan X."/>
        </authorList>
    </citation>
    <scope>NUCLEOTIDE SEQUENCE [LARGE SCALE GENOMIC DNA]</scope>
    <source>
        <strain evidence="1 2">2V75</strain>
    </source>
</reference>
<evidence type="ECO:0000313" key="2">
    <source>
        <dbReference type="Proteomes" id="UP001206312"/>
    </source>
</evidence>
<name>A0ABT1B0W8_9FLAO</name>
<sequence>MKKIRFAGILALGLLWVSCHFTEEIHLNGDGSGSIALQFDGSGWMSDSTLLGGRQTRVDSVIRFAEVLEQRQDLSPEEREQLEQLRPYQMRMISDPETGEGSFTLSREFRDIGEVGDTFNAFQNAGALDKEKGGTPMGASKEAQPSTEVSYSFAGSRFTRRSVIVDSMLHQQRLDSLAGGDSFLVGSTYKLQIHFPSRVKSVNQDKATLSIDGKTLYLEADLVQYLKSPEVLDLEVELEQ</sequence>
<dbReference type="Proteomes" id="UP001206312">
    <property type="component" value="Unassembled WGS sequence"/>
</dbReference>
<organism evidence="1 2">
    <name type="scientific">Robiginitalea marina</name>
    <dbReference type="NCBI Taxonomy" id="2954105"/>
    <lineage>
        <taxon>Bacteria</taxon>
        <taxon>Pseudomonadati</taxon>
        <taxon>Bacteroidota</taxon>
        <taxon>Flavobacteriia</taxon>
        <taxon>Flavobacteriales</taxon>
        <taxon>Flavobacteriaceae</taxon>
        <taxon>Robiginitalea</taxon>
    </lineage>
</organism>
<keyword evidence="2" id="KW-1185">Reference proteome</keyword>
<dbReference type="EMBL" id="JAMXIB010000016">
    <property type="protein sequence ID" value="MCO5725941.1"/>
    <property type="molecule type" value="Genomic_DNA"/>
</dbReference>
<evidence type="ECO:0008006" key="3">
    <source>
        <dbReference type="Google" id="ProtNLM"/>
    </source>
</evidence>
<accession>A0ABT1B0W8</accession>
<evidence type="ECO:0000313" key="1">
    <source>
        <dbReference type="EMBL" id="MCO5725941.1"/>
    </source>
</evidence>
<comment type="caution">
    <text evidence="1">The sequence shown here is derived from an EMBL/GenBank/DDBJ whole genome shotgun (WGS) entry which is preliminary data.</text>
</comment>
<proteinExistence type="predicted"/>
<dbReference type="RefSeq" id="WP_252742313.1">
    <property type="nucleotide sequence ID" value="NZ_JAMXIB010000016.1"/>
</dbReference>
<gene>
    <name evidence="1" type="ORF">NG653_13835</name>
</gene>
<protein>
    <recommendedName>
        <fullName evidence="3">Lipoprotein</fullName>
    </recommendedName>
</protein>
<dbReference type="PROSITE" id="PS51257">
    <property type="entry name" value="PROKAR_LIPOPROTEIN"/>
    <property type="match status" value="1"/>
</dbReference>